<dbReference type="AlphaFoldDB" id="A0AAD9CYW9"/>
<evidence type="ECO:0000256" key="3">
    <source>
        <dbReference type="SAM" id="SignalP"/>
    </source>
</evidence>
<reference evidence="4" key="1">
    <citation type="submission" date="2023-02" db="EMBL/GenBank/DDBJ databases">
        <title>Identification and recombinant expression of a fungal hydrolase from Papiliotrema laurentii that hydrolyzes apple cutin and clears colloidal polyester polyurethane.</title>
        <authorList>
            <consortium name="DOE Joint Genome Institute"/>
            <person name="Roman V.A."/>
            <person name="Bojanowski C."/>
            <person name="Crable B.R."/>
            <person name="Wagner D.N."/>
            <person name="Hung C.S."/>
            <person name="Nadeau L.J."/>
            <person name="Schratz L."/>
            <person name="Haridas S."/>
            <person name="Pangilinan J."/>
            <person name="Lipzen A."/>
            <person name="Na H."/>
            <person name="Yan M."/>
            <person name="Ng V."/>
            <person name="Grigoriev I.V."/>
            <person name="Spatafora J.W."/>
            <person name="Barlow D."/>
            <person name="Biffinger J."/>
            <person name="Kelley-Loughnane N."/>
            <person name="Varaljay V.A."/>
            <person name="Crookes-Goodson W.J."/>
        </authorList>
    </citation>
    <scope>NUCLEOTIDE SEQUENCE</scope>
    <source>
        <strain evidence="4">5307AH</strain>
    </source>
</reference>
<feature type="compositionally biased region" description="Polar residues" evidence="1">
    <location>
        <begin position="404"/>
        <end position="423"/>
    </location>
</feature>
<feature type="region of interest" description="Disordered" evidence="1">
    <location>
        <begin position="453"/>
        <end position="510"/>
    </location>
</feature>
<comment type="caution">
    <text evidence="4">The sequence shown here is derived from an EMBL/GenBank/DDBJ whole genome shotgun (WGS) entry which is preliminary data.</text>
</comment>
<feature type="region of interest" description="Disordered" evidence="1">
    <location>
        <begin position="577"/>
        <end position="651"/>
    </location>
</feature>
<feature type="region of interest" description="Disordered" evidence="1">
    <location>
        <begin position="390"/>
        <end position="427"/>
    </location>
</feature>
<feature type="chain" id="PRO_5041962946" evidence="3">
    <location>
        <begin position="23"/>
        <end position="651"/>
    </location>
</feature>
<evidence type="ECO:0000313" key="5">
    <source>
        <dbReference type="Proteomes" id="UP001182556"/>
    </source>
</evidence>
<feature type="region of interest" description="Disordered" evidence="1">
    <location>
        <begin position="318"/>
        <end position="352"/>
    </location>
</feature>
<feature type="signal peptide" evidence="3">
    <location>
        <begin position="1"/>
        <end position="22"/>
    </location>
</feature>
<organism evidence="4 5">
    <name type="scientific">Papiliotrema laurentii</name>
    <name type="common">Cryptococcus laurentii</name>
    <dbReference type="NCBI Taxonomy" id="5418"/>
    <lineage>
        <taxon>Eukaryota</taxon>
        <taxon>Fungi</taxon>
        <taxon>Dikarya</taxon>
        <taxon>Basidiomycota</taxon>
        <taxon>Agaricomycotina</taxon>
        <taxon>Tremellomycetes</taxon>
        <taxon>Tremellales</taxon>
        <taxon>Rhynchogastremaceae</taxon>
        <taxon>Papiliotrema</taxon>
    </lineage>
</organism>
<keyword evidence="2" id="KW-1133">Transmembrane helix</keyword>
<keyword evidence="2" id="KW-0472">Membrane</keyword>
<dbReference type="EMBL" id="JAODAN010000007">
    <property type="protein sequence ID" value="KAK1922968.1"/>
    <property type="molecule type" value="Genomic_DNA"/>
</dbReference>
<feature type="transmembrane region" description="Helical" evidence="2">
    <location>
        <begin position="356"/>
        <end position="380"/>
    </location>
</feature>
<keyword evidence="2" id="KW-0812">Transmembrane</keyword>
<evidence type="ECO:0000313" key="4">
    <source>
        <dbReference type="EMBL" id="KAK1922968.1"/>
    </source>
</evidence>
<accession>A0AAD9CYW9</accession>
<protein>
    <submittedName>
        <fullName evidence="4">Uncharacterized protein</fullName>
    </submittedName>
</protein>
<evidence type="ECO:0000256" key="1">
    <source>
        <dbReference type="SAM" id="MobiDB-lite"/>
    </source>
</evidence>
<feature type="compositionally biased region" description="Polar residues" evidence="1">
    <location>
        <begin position="207"/>
        <end position="223"/>
    </location>
</feature>
<dbReference type="Proteomes" id="UP001182556">
    <property type="component" value="Unassembled WGS sequence"/>
</dbReference>
<feature type="compositionally biased region" description="Basic and acidic residues" evidence="1">
    <location>
        <begin position="597"/>
        <end position="622"/>
    </location>
</feature>
<keyword evidence="5" id="KW-1185">Reference proteome</keyword>
<keyword evidence="3" id="KW-0732">Signal</keyword>
<feature type="region of interest" description="Disordered" evidence="1">
    <location>
        <begin position="203"/>
        <end position="223"/>
    </location>
</feature>
<sequence>MRSMALCAWVVGLVAGLRGVVGGYLDVQMEPATQCGHSIVQWSGDDGPYHLLLTPVSLSPSPSDRAVRICTDAQTEHKEHGYNVWLPSLPNGTASYNLSINQPEGLQFILTMWGASGISYAGTTDVLTVGAPTTNRSCFLTDDEILGLYSFSFNISDTSGGYPPQCSNMTMSWPTSLESNVTGLLSRGMEEAVTGEEAYEELEDRQNSVQLDTSSSSDHKGNTTYPPSMFGVIPLGNSFSIPITYDRKSKYAKYLPDSSISDDPTTWTTQGVTYLNWTVPLAKGTRFILVAGIGSDQQWASGGSSALLTVGQGSTECTWDNTGDTTPSVTATTGTYTGSPQTSVPSKPKSRGSNSIIKTVLACVLSVLATLLVVGVFLFCRRARRRRKQAAKESFTPYVGGTGSSRKLNRSGTDPYENQSSPYGTRLDLIASGEGSRTVAPIFTDTSRSVESPIDLSPVDISDPRHLMLGATSPRSSANQSFPSPVSPPRSPNRGRHAFLPETSRHSSLDPLLTLSGSNAALSSPVGVETYHSATGGTVSTHRPLMLHDPLMGMPYEQEGEHDGDVPDLKREVLALGEASGSSGTASRRPPTAQRRRRDDSLEYVVHRDAGRVLELPPRYEELTWDEDDGEGGTRPPAHTAQGGSEGTLTR</sequence>
<proteinExistence type="predicted"/>
<gene>
    <name evidence="4" type="ORF">DB88DRAFT_326185</name>
</gene>
<evidence type="ECO:0000256" key="2">
    <source>
        <dbReference type="SAM" id="Phobius"/>
    </source>
</evidence>
<name>A0AAD9CYW9_PAPLA</name>